<name>A0ABY7WHH3_9SPHI</name>
<dbReference type="Proteomes" id="UP001221558">
    <property type="component" value="Chromosome"/>
</dbReference>
<dbReference type="Gene3D" id="2.170.130.10">
    <property type="entry name" value="TonB-dependent receptor, plug domain"/>
    <property type="match status" value="1"/>
</dbReference>
<dbReference type="InterPro" id="IPR037066">
    <property type="entry name" value="Plug_dom_sf"/>
</dbReference>
<keyword evidence="5 7" id="KW-0472">Membrane</keyword>
<keyword evidence="8" id="KW-0732">Signal</keyword>
<dbReference type="InterPro" id="IPR036942">
    <property type="entry name" value="Beta-barrel_TonB_sf"/>
</dbReference>
<dbReference type="InterPro" id="IPR008969">
    <property type="entry name" value="CarboxyPept-like_regulatory"/>
</dbReference>
<feature type="domain" description="TonB-dependent receptor plug" evidence="9">
    <location>
        <begin position="139"/>
        <end position="248"/>
    </location>
</feature>
<dbReference type="RefSeq" id="WP_274267366.1">
    <property type="nucleotide sequence ID" value="NZ_CP117880.1"/>
</dbReference>
<keyword evidence="2 7" id="KW-0813">Transport</keyword>
<evidence type="ECO:0000256" key="2">
    <source>
        <dbReference type="ARBA" id="ARBA00022448"/>
    </source>
</evidence>
<evidence type="ECO:0000256" key="1">
    <source>
        <dbReference type="ARBA" id="ARBA00004571"/>
    </source>
</evidence>
<organism evidence="10 11">
    <name type="scientific">Sphingobacterium oryzagri</name>
    <dbReference type="NCBI Taxonomy" id="3025669"/>
    <lineage>
        <taxon>Bacteria</taxon>
        <taxon>Pseudomonadati</taxon>
        <taxon>Bacteroidota</taxon>
        <taxon>Sphingobacteriia</taxon>
        <taxon>Sphingobacteriales</taxon>
        <taxon>Sphingobacteriaceae</taxon>
        <taxon>Sphingobacterium</taxon>
    </lineage>
</organism>
<comment type="similarity">
    <text evidence="7">Belongs to the TonB-dependent receptor family.</text>
</comment>
<evidence type="ECO:0000256" key="4">
    <source>
        <dbReference type="ARBA" id="ARBA00022692"/>
    </source>
</evidence>
<protein>
    <submittedName>
        <fullName evidence="10">TonB-dependent receptor</fullName>
    </submittedName>
</protein>
<dbReference type="Gene3D" id="2.40.170.20">
    <property type="entry name" value="TonB-dependent receptor, beta-barrel domain"/>
    <property type="match status" value="1"/>
</dbReference>
<dbReference type="InterPro" id="IPR023996">
    <property type="entry name" value="TonB-dep_OMP_SusC/RagA"/>
</dbReference>
<dbReference type="PROSITE" id="PS52016">
    <property type="entry name" value="TONB_DEPENDENT_REC_3"/>
    <property type="match status" value="1"/>
</dbReference>
<dbReference type="NCBIfam" id="TIGR04056">
    <property type="entry name" value="OMP_RagA_SusC"/>
    <property type="match status" value="1"/>
</dbReference>
<keyword evidence="6 7" id="KW-0998">Cell outer membrane</keyword>
<reference evidence="10 11" key="1">
    <citation type="submission" date="2023-02" db="EMBL/GenBank/DDBJ databases">
        <title>Genome sequence of Sphingobacterium sp. KACC 22765.</title>
        <authorList>
            <person name="Kim S."/>
            <person name="Heo J."/>
            <person name="Kwon S.-W."/>
        </authorList>
    </citation>
    <scope>NUCLEOTIDE SEQUENCE [LARGE SCALE GENOMIC DNA]</scope>
    <source>
        <strain evidence="10 11">KACC 22765</strain>
    </source>
</reference>
<feature type="signal peptide" evidence="8">
    <location>
        <begin position="1"/>
        <end position="35"/>
    </location>
</feature>
<dbReference type="SUPFAM" id="SSF56935">
    <property type="entry name" value="Porins"/>
    <property type="match status" value="1"/>
</dbReference>
<evidence type="ECO:0000313" key="11">
    <source>
        <dbReference type="Proteomes" id="UP001221558"/>
    </source>
</evidence>
<evidence type="ECO:0000256" key="3">
    <source>
        <dbReference type="ARBA" id="ARBA00022452"/>
    </source>
</evidence>
<sequence length="1069" mass="118581">MSQIYKDKRPLGRTKQHFLFLLCLLFFVAELRAGADNPAELSSGAAAYQMTVNGRVVNEKDEPIEGVTVTEKGRVNATTTDSRGQFSLQVQNQNAWLTVSNIGFVTQDVRSENAAKIVLIASDAALEEVVVVGFGTQKKSSLTTAISQIDKEVLQSRPSPSVVNMLQGASPGLVVTRNSGRPGAQGLGIQIRGATSATGNVDPLIVIDGVISSSATFATLNPNDIENISVLKDGGAAAIYGAQSAGGVLLVTTKRGAKGPARITLLSNAAWQRPGNIPERLSLIDEMNYVNLARANAGAAPEYTEEDLYYAVNGPTFVLGDNGLWRTYNQENILDQVVKDAYGLYNNNLQISGGSENISYLTSLGNMSQAGMFKVGDDSYSRWNARANISAQVNKYLKLDLASSYIHEATDNPQDGGWGLDGGGNSILRQFFSSRMRFPIFNEDGTYYRSGTSSAYGYALLEDGGFNRDRKSNYLNALTATFSNLVKGLEIRATYSREDITQENRNFRRTVTYYSGPEASSASQLNNPNRYAISKFDTRRENYQLIADYKVSFADKHNFAVMGGYQFFSYNYNTLTATTTNLYVNDNPSLNFTSDPVNRSNGQTVAMERMQSYLGRFNYNYDNRYLFEATVRSDESSRLSPQSRVNVFPSLSVGWNLANEPWFGSATSIFNELKPRFSWGKVGSQEGIGYYDYIAQLLTNTNVVLNDARQTYAYQNLIQATDLNWEIIETRNVGLDFSMLNGKLRGAFEYYNKYNNNMLVTISLPATVGINIPRSNEGRLKTWGWEAELAYSDKVGKDFSYRVAVNLADNQNRLVRFGGANDIVNAGVNSRVEGYALNSIWAYRTEGYFQTTADLENAPSYQRLLNVAGVPGLGDVRYVDINGDGEISPGSNRLGDTGDLVYLGDTNPRYQYGLNISLNYKGFDFNMFVQGIGKRNFKPSNELIQPQLFSYYLPMNFHMDYWTPENTDAAFPRPFLSGNHNFQSSDKWFLSGAYARLKNIQLGYTLRKERFARLPFTAIRLYASGEDLMTVSRLGVFKGVIDPEIKPEDGKVSPYPFATTISFGLNIDF</sequence>
<dbReference type="InterPro" id="IPR039426">
    <property type="entry name" value="TonB-dep_rcpt-like"/>
</dbReference>
<evidence type="ECO:0000256" key="7">
    <source>
        <dbReference type="PROSITE-ProRule" id="PRU01360"/>
    </source>
</evidence>
<gene>
    <name evidence="10" type="ORF">PQ465_20350</name>
</gene>
<keyword evidence="10" id="KW-0675">Receptor</keyword>
<evidence type="ECO:0000259" key="9">
    <source>
        <dbReference type="Pfam" id="PF07715"/>
    </source>
</evidence>
<dbReference type="InterPro" id="IPR012910">
    <property type="entry name" value="Plug_dom"/>
</dbReference>
<proteinExistence type="inferred from homology"/>
<dbReference type="Pfam" id="PF13715">
    <property type="entry name" value="CarbopepD_reg_2"/>
    <property type="match status" value="1"/>
</dbReference>
<accession>A0ABY7WHH3</accession>
<dbReference type="SUPFAM" id="SSF49464">
    <property type="entry name" value="Carboxypeptidase regulatory domain-like"/>
    <property type="match status" value="1"/>
</dbReference>
<comment type="subcellular location">
    <subcellularLocation>
        <location evidence="1 7">Cell outer membrane</location>
        <topology evidence="1 7">Multi-pass membrane protein</topology>
    </subcellularLocation>
</comment>
<dbReference type="Pfam" id="PF07715">
    <property type="entry name" value="Plug"/>
    <property type="match status" value="1"/>
</dbReference>
<feature type="chain" id="PRO_5046959206" evidence="8">
    <location>
        <begin position="36"/>
        <end position="1069"/>
    </location>
</feature>
<dbReference type="EMBL" id="CP117880">
    <property type="protein sequence ID" value="WDF68633.1"/>
    <property type="molecule type" value="Genomic_DNA"/>
</dbReference>
<dbReference type="InterPro" id="IPR023997">
    <property type="entry name" value="TonB-dep_OMP_SusC/RagA_CS"/>
</dbReference>
<evidence type="ECO:0000256" key="6">
    <source>
        <dbReference type="ARBA" id="ARBA00023237"/>
    </source>
</evidence>
<evidence type="ECO:0000256" key="8">
    <source>
        <dbReference type="SAM" id="SignalP"/>
    </source>
</evidence>
<dbReference type="Gene3D" id="2.60.40.1120">
    <property type="entry name" value="Carboxypeptidase-like, regulatory domain"/>
    <property type="match status" value="1"/>
</dbReference>
<evidence type="ECO:0000256" key="5">
    <source>
        <dbReference type="ARBA" id="ARBA00023136"/>
    </source>
</evidence>
<keyword evidence="3 7" id="KW-1134">Transmembrane beta strand</keyword>
<dbReference type="NCBIfam" id="TIGR04057">
    <property type="entry name" value="SusC_RagA_signa"/>
    <property type="match status" value="1"/>
</dbReference>
<keyword evidence="11" id="KW-1185">Reference proteome</keyword>
<keyword evidence="4 7" id="KW-0812">Transmembrane</keyword>
<evidence type="ECO:0000313" key="10">
    <source>
        <dbReference type="EMBL" id="WDF68633.1"/>
    </source>
</evidence>